<accession>A0A811PT06</accession>
<dbReference type="AlphaFoldDB" id="A0A811PT06"/>
<dbReference type="Proteomes" id="UP000604825">
    <property type="component" value="Unassembled WGS sequence"/>
</dbReference>
<organism evidence="1 2">
    <name type="scientific">Miscanthus lutarioriparius</name>
    <dbReference type="NCBI Taxonomy" id="422564"/>
    <lineage>
        <taxon>Eukaryota</taxon>
        <taxon>Viridiplantae</taxon>
        <taxon>Streptophyta</taxon>
        <taxon>Embryophyta</taxon>
        <taxon>Tracheophyta</taxon>
        <taxon>Spermatophyta</taxon>
        <taxon>Magnoliopsida</taxon>
        <taxon>Liliopsida</taxon>
        <taxon>Poales</taxon>
        <taxon>Poaceae</taxon>
        <taxon>PACMAD clade</taxon>
        <taxon>Panicoideae</taxon>
        <taxon>Andropogonodae</taxon>
        <taxon>Andropogoneae</taxon>
        <taxon>Saccharinae</taxon>
        <taxon>Miscanthus</taxon>
    </lineage>
</organism>
<reference evidence="1" key="1">
    <citation type="submission" date="2020-10" db="EMBL/GenBank/DDBJ databases">
        <authorList>
            <person name="Han B."/>
            <person name="Lu T."/>
            <person name="Zhao Q."/>
            <person name="Huang X."/>
            <person name="Zhao Y."/>
        </authorList>
    </citation>
    <scope>NUCLEOTIDE SEQUENCE</scope>
</reference>
<evidence type="ECO:0000313" key="1">
    <source>
        <dbReference type="EMBL" id="CAD6247723.1"/>
    </source>
</evidence>
<keyword evidence="2" id="KW-1185">Reference proteome</keyword>
<protein>
    <submittedName>
        <fullName evidence="1">Uncharacterized protein</fullName>
    </submittedName>
</protein>
<evidence type="ECO:0000313" key="2">
    <source>
        <dbReference type="Proteomes" id="UP000604825"/>
    </source>
</evidence>
<dbReference type="EMBL" id="CAJGYO010000007">
    <property type="protein sequence ID" value="CAD6247723.1"/>
    <property type="molecule type" value="Genomic_DNA"/>
</dbReference>
<sequence length="50" mass="5787">MATTPPHNDLHPIPAQELKTIVYERNVVREVRRRELTFVPFCLLEAKGIS</sequence>
<proteinExistence type="predicted"/>
<comment type="caution">
    <text evidence="1">The sequence shown here is derived from an EMBL/GenBank/DDBJ whole genome shotgun (WGS) entry which is preliminary data.</text>
</comment>
<gene>
    <name evidence="1" type="ORF">NCGR_LOCUS31903</name>
</gene>
<name>A0A811PT06_9POAL</name>